<name>A0AAW0BU72_9AGAR</name>
<dbReference type="Proteomes" id="UP001362999">
    <property type="component" value="Unassembled WGS sequence"/>
</dbReference>
<proteinExistence type="predicted"/>
<keyword evidence="2" id="KW-1185">Reference proteome</keyword>
<sequence length="91" mass="9700">MSPSPTFCDIALSATFNGDSEISAISSNWAQRSGINCPENHASGVLGLPDDNSTCKTKVQLTIKDSLPFDLVLGRDWHISAEIPFLTCASS</sequence>
<evidence type="ECO:0000313" key="2">
    <source>
        <dbReference type="Proteomes" id="UP001362999"/>
    </source>
</evidence>
<evidence type="ECO:0000313" key="1">
    <source>
        <dbReference type="EMBL" id="KAK7030207.1"/>
    </source>
</evidence>
<accession>A0AAW0BU72</accession>
<comment type="caution">
    <text evidence="1">The sequence shown here is derived from an EMBL/GenBank/DDBJ whole genome shotgun (WGS) entry which is preliminary data.</text>
</comment>
<protein>
    <submittedName>
        <fullName evidence="1">Uncharacterized protein</fullName>
    </submittedName>
</protein>
<organism evidence="1 2">
    <name type="scientific">Favolaschia claudopus</name>
    <dbReference type="NCBI Taxonomy" id="2862362"/>
    <lineage>
        <taxon>Eukaryota</taxon>
        <taxon>Fungi</taxon>
        <taxon>Dikarya</taxon>
        <taxon>Basidiomycota</taxon>
        <taxon>Agaricomycotina</taxon>
        <taxon>Agaricomycetes</taxon>
        <taxon>Agaricomycetidae</taxon>
        <taxon>Agaricales</taxon>
        <taxon>Marasmiineae</taxon>
        <taxon>Mycenaceae</taxon>
        <taxon>Favolaschia</taxon>
    </lineage>
</organism>
<gene>
    <name evidence="1" type="ORF">R3P38DRAFT_2933652</name>
</gene>
<dbReference type="EMBL" id="JAWWNJ010000026">
    <property type="protein sequence ID" value="KAK7030207.1"/>
    <property type="molecule type" value="Genomic_DNA"/>
</dbReference>
<reference evidence="1 2" key="1">
    <citation type="journal article" date="2024" name="J Genomics">
        <title>Draft genome sequencing and assembly of Favolaschia claudopus CIRM-BRFM 2984 isolated from oak limbs.</title>
        <authorList>
            <person name="Navarro D."/>
            <person name="Drula E."/>
            <person name="Chaduli D."/>
            <person name="Cazenave R."/>
            <person name="Ahrendt S."/>
            <person name="Wang J."/>
            <person name="Lipzen A."/>
            <person name="Daum C."/>
            <person name="Barry K."/>
            <person name="Grigoriev I.V."/>
            <person name="Favel A."/>
            <person name="Rosso M.N."/>
            <person name="Martin F."/>
        </authorList>
    </citation>
    <scope>NUCLEOTIDE SEQUENCE [LARGE SCALE GENOMIC DNA]</scope>
    <source>
        <strain evidence="1 2">CIRM-BRFM 2984</strain>
    </source>
</reference>
<dbReference type="AlphaFoldDB" id="A0AAW0BU72"/>